<feature type="non-terminal residue" evidence="2">
    <location>
        <position position="1"/>
    </location>
</feature>
<gene>
    <name evidence="2" type="ORF">POCULU_LOCUS6414</name>
</gene>
<dbReference type="AlphaFoldDB" id="A0A9N9BXZ6"/>
<feature type="compositionally biased region" description="Polar residues" evidence="1">
    <location>
        <begin position="20"/>
        <end position="42"/>
    </location>
</feature>
<name>A0A9N9BXZ6_9GLOM</name>
<evidence type="ECO:0000256" key="1">
    <source>
        <dbReference type="SAM" id="MobiDB-lite"/>
    </source>
</evidence>
<accession>A0A9N9BXZ6</accession>
<proteinExistence type="predicted"/>
<comment type="caution">
    <text evidence="2">The sequence shown here is derived from an EMBL/GenBank/DDBJ whole genome shotgun (WGS) entry which is preliminary data.</text>
</comment>
<protein>
    <submittedName>
        <fullName evidence="2">10889_t:CDS:1</fullName>
    </submittedName>
</protein>
<dbReference type="Proteomes" id="UP000789572">
    <property type="component" value="Unassembled WGS sequence"/>
</dbReference>
<evidence type="ECO:0000313" key="2">
    <source>
        <dbReference type="EMBL" id="CAG8579467.1"/>
    </source>
</evidence>
<reference evidence="2" key="1">
    <citation type="submission" date="2021-06" db="EMBL/GenBank/DDBJ databases">
        <authorList>
            <person name="Kallberg Y."/>
            <person name="Tangrot J."/>
            <person name="Rosling A."/>
        </authorList>
    </citation>
    <scope>NUCLEOTIDE SEQUENCE</scope>
    <source>
        <strain evidence="2">IA702</strain>
    </source>
</reference>
<feature type="compositionally biased region" description="Polar residues" evidence="1">
    <location>
        <begin position="70"/>
        <end position="93"/>
    </location>
</feature>
<organism evidence="2 3">
    <name type="scientific">Paraglomus occultum</name>
    <dbReference type="NCBI Taxonomy" id="144539"/>
    <lineage>
        <taxon>Eukaryota</taxon>
        <taxon>Fungi</taxon>
        <taxon>Fungi incertae sedis</taxon>
        <taxon>Mucoromycota</taxon>
        <taxon>Glomeromycotina</taxon>
        <taxon>Glomeromycetes</taxon>
        <taxon>Paraglomerales</taxon>
        <taxon>Paraglomeraceae</taxon>
        <taxon>Paraglomus</taxon>
    </lineage>
</organism>
<feature type="region of interest" description="Disordered" evidence="1">
    <location>
        <begin position="68"/>
        <end position="102"/>
    </location>
</feature>
<sequence>HMFSKIKRPSPLNPVVDDGSASSIGSDFDSNNSSPTYASPPQGSGGKFLVRSRRTSFIDANAIPDMSRLTVGTPSNKNRQNQFENSAAATQAGSPLYREKNESTARNRKHIHALSLDLDHIQFRSSDKEDDRLSASSFIDTPMQPPIEAILPVSDIPQQSLLLHNIVAIKNNLESRKKSLLNIINALTGYVERGLQYVEDEEDVNDSDDENSEDDVDFEPEEMIFTNYSEIPGNG</sequence>
<keyword evidence="3" id="KW-1185">Reference proteome</keyword>
<feature type="region of interest" description="Disordered" evidence="1">
    <location>
        <begin position="199"/>
        <end position="221"/>
    </location>
</feature>
<dbReference type="EMBL" id="CAJVPJ010001174">
    <property type="protein sequence ID" value="CAG8579467.1"/>
    <property type="molecule type" value="Genomic_DNA"/>
</dbReference>
<feature type="region of interest" description="Disordered" evidence="1">
    <location>
        <begin position="1"/>
        <end position="51"/>
    </location>
</feature>
<evidence type="ECO:0000313" key="3">
    <source>
        <dbReference type="Proteomes" id="UP000789572"/>
    </source>
</evidence>